<dbReference type="EMBL" id="FNPC01000011">
    <property type="protein sequence ID" value="SDY84062.1"/>
    <property type="molecule type" value="Genomic_DNA"/>
</dbReference>
<dbReference type="SUPFAM" id="SSF109604">
    <property type="entry name" value="HD-domain/PDEase-like"/>
    <property type="match status" value="1"/>
</dbReference>
<dbReference type="GO" id="GO:0051607">
    <property type="term" value="P:defense response to virus"/>
    <property type="evidence" value="ECO:0007669"/>
    <property type="project" value="UniProtKB-KW"/>
</dbReference>
<dbReference type="GO" id="GO:0003677">
    <property type="term" value="F:DNA binding"/>
    <property type="evidence" value="ECO:0007669"/>
    <property type="project" value="InterPro"/>
</dbReference>
<keyword evidence="6 11" id="KW-0347">Helicase</keyword>
<dbReference type="Gene3D" id="3.40.50.300">
    <property type="entry name" value="P-loop containing nucleotide triphosphate hydrolases"/>
    <property type="match status" value="2"/>
</dbReference>
<evidence type="ECO:0000256" key="1">
    <source>
        <dbReference type="ARBA" id="ARBA00006847"/>
    </source>
</evidence>
<dbReference type="InterPro" id="IPR027417">
    <property type="entry name" value="P-loop_NTPase"/>
</dbReference>
<feature type="domain" description="HD Cas3-type" evidence="10">
    <location>
        <begin position="20"/>
        <end position="217"/>
    </location>
</feature>
<dbReference type="GO" id="GO:0046872">
    <property type="term" value="F:metal ion binding"/>
    <property type="evidence" value="ECO:0007669"/>
    <property type="project" value="UniProtKB-KW"/>
</dbReference>
<sequence length="876" mass="98221">MTGRWCSFNVTVRYSHPPEDERDGVHLTEHLQDVAERSRHIVSEDAQTPAGESLLDLVETLAYVHDFGKATTYFQEYLLDSVHPDPEPLRHHAPLGAFVAYDALDARGFETESCLAGFVAVAKHHGSLPDVAEYVYKRSHRRDGISPGAETSKERRQKLIAKQAVDIRENAPEIAETVFDWATNGKRSVHEFIDEYPSLLNNIESAVSADGSVSDFSYETLSDTCYSLVLESWGSLVLADKTSAAGVSEDTDRFGSLYAAKQPNFERLDEHVHRLEREANADPNGTRRERLNHHRSRARNTVLRNAEEFGENEGNVATLTLPTGMGKTLSGLSAAFTIRDQLDGDRVIYALPFTSIIDQVVDEVEDIYDTDSTGRVLTAHHHLSETTIEDDDEKADLNDDVSGMLAESWRAGLTVSTYVQLFESLAGPSNGQSMKLPALRDSVVILDEPQSLPLDWWKLVPRLVSMLTDRYDATVIAMTATQPRLFENAIELVDEPTSYFETAERVEYEIDPSVERYIEDQTGAKSYADAAEQVIDHGETTSSTLAICNTIDSAKRLTERLDERLDGAISIGSAYKDALFEAGSIDVVDPSSLAEDINRKSDQGVLHLSTRLRPVDRLTLIEIAKHLTERGYPLITVSTQLVEAGVDISFDRVFRDLAPIDSIVQAAGRCNRSFERERGHVTVWWLDVPDEQTKTPAEAVYNRGVALLPVAANTIEDVRAGRTTIPEVDLARDGIEEYYRRLKNQKNVGKQEYVEYVDQALAGQLADLSLIDQRRTVDIVVCRTKADRNTVREIEDATARYDFATVETRLKELRTKQISVPIYQDDSKEAREIADFPTIAETDIRWIDPTTTRYEDFFDADMGFLVPDDTVERRFL</sequence>
<keyword evidence="8" id="KW-0051">Antiviral defense</keyword>
<dbReference type="NCBIfam" id="TIGR01596">
    <property type="entry name" value="cas3_HD"/>
    <property type="match status" value="1"/>
</dbReference>
<dbReference type="GO" id="GO:0004519">
    <property type="term" value="F:endonuclease activity"/>
    <property type="evidence" value="ECO:0007669"/>
    <property type="project" value="UniProtKB-KW"/>
</dbReference>
<dbReference type="GO" id="GO:0140097">
    <property type="term" value="F:catalytic activity, acting on DNA"/>
    <property type="evidence" value="ECO:0007669"/>
    <property type="project" value="UniProtKB-ARBA"/>
</dbReference>
<dbReference type="InterPro" id="IPR006483">
    <property type="entry name" value="CRISPR-assoc_Cas3_HD"/>
</dbReference>
<keyword evidence="3" id="KW-0479">Metal-binding</keyword>
<keyword evidence="7" id="KW-0067">ATP-binding</keyword>
<dbReference type="AlphaFoldDB" id="A0A1H3N5A5"/>
<organism evidence="11 12">
    <name type="scientific">Halopenitus persicus</name>
    <dbReference type="NCBI Taxonomy" id="1048396"/>
    <lineage>
        <taxon>Archaea</taxon>
        <taxon>Methanobacteriati</taxon>
        <taxon>Methanobacteriota</taxon>
        <taxon>Stenosarchaea group</taxon>
        <taxon>Halobacteria</taxon>
        <taxon>Halobacteriales</taxon>
        <taxon>Haloferacaceae</taxon>
        <taxon>Halopenitus</taxon>
    </lineage>
</organism>
<dbReference type="PROSITE" id="PS51643">
    <property type="entry name" value="HD_CAS3"/>
    <property type="match status" value="1"/>
</dbReference>
<dbReference type="Gene3D" id="1.10.3210.30">
    <property type="match status" value="1"/>
</dbReference>
<dbReference type="SUPFAM" id="SSF52540">
    <property type="entry name" value="P-loop containing nucleoside triphosphate hydrolases"/>
    <property type="match status" value="1"/>
</dbReference>
<name>A0A1H3N5A5_9EURY</name>
<dbReference type="InterPro" id="IPR014001">
    <property type="entry name" value="Helicase_ATP-bd"/>
</dbReference>
<keyword evidence="11" id="KW-0540">Nuclease</keyword>
<evidence type="ECO:0000256" key="3">
    <source>
        <dbReference type="ARBA" id="ARBA00022723"/>
    </source>
</evidence>
<evidence type="ECO:0000256" key="2">
    <source>
        <dbReference type="ARBA" id="ARBA00009046"/>
    </source>
</evidence>
<dbReference type="PROSITE" id="PS51192">
    <property type="entry name" value="HELICASE_ATP_BIND_1"/>
    <property type="match status" value="1"/>
</dbReference>
<keyword evidence="5" id="KW-0378">Hydrolase</keyword>
<dbReference type="SMART" id="SM00487">
    <property type="entry name" value="DEXDc"/>
    <property type="match status" value="1"/>
</dbReference>
<comment type="similarity">
    <text evidence="1">In the N-terminal section; belongs to the CRISPR-associated nuclease Cas3-HD family.</text>
</comment>
<dbReference type="InterPro" id="IPR038257">
    <property type="entry name" value="CRISPR-assoc_Cas3_HD_sf"/>
</dbReference>
<accession>A0A1H3N5A5</accession>
<dbReference type="GO" id="GO:0004386">
    <property type="term" value="F:helicase activity"/>
    <property type="evidence" value="ECO:0007669"/>
    <property type="project" value="UniProtKB-KW"/>
</dbReference>
<protein>
    <submittedName>
        <fullName evidence="11">CRISPR-associated endonuclease/helicase Cas3/CRISPR-associated endonuclease Cas3-HD</fullName>
    </submittedName>
</protein>
<evidence type="ECO:0000256" key="7">
    <source>
        <dbReference type="ARBA" id="ARBA00022840"/>
    </source>
</evidence>
<dbReference type="GO" id="GO:0005524">
    <property type="term" value="F:ATP binding"/>
    <property type="evidence" value="ECO:0007669"/>
    <property type="project" value="UniProtKB-KW"/>
</dbReference>
<keyword evidence="4" id="KW-0547">Nucleotide-binding</keyword>
<dbReference type="Pfam" id="PF18019">
    <property type="entry name" value="Cas3_HD"/>
    <property type="match status" value="1"/>
</dbReference>
<gene>
    <name evidence="11" type="ORF">SAMN05216564_11173</name>
</gene>
<evidence type="ECO:0000313" key="12">
    <source>
        <dbReference type="Proteomes" id="UP000199079"/>
    </source>
</evidence>
<evidence type="ECO:0000256" key="4">
    <source>
        <dbReference type="ARBA" id="ARBA00022741"/>
    </source>
</evidence>
<dbReference type="Pfam" id="PF22590">
    <property type="entry name" value="Cas3-like_C_2"/>
    <property type="match status" value="1"/>
</dbReference>
<keyword evidence="11" id="KW-0255">Endonuclease</keyword>
<evidence type="ECO:0000256" key="6">
    <source>
        <dbReference type="ARBA" id="ARBA00022806"/>
    </source>
</evidence>
<dbReference type="GO" id="GO:0016787">
    <property type="term" value="F:hydrolase activity"/>
    <property type="evidence" value="ECO:0007669"/>
    <property type="project" value="UniProtKB-KW"/>
</dbReference>
<evidence type="ECO:0000313" key="11">
    <source>
        <dbReference type="EMBL" id="SDY84062.1"/>
    </source>
</evidence>
<feature type="domain" description="Helicase ATP-binding" evidence="9">
    <location>
        <begin position="308"/>
        <end position="500"/>
    </location>
</feature>
<evidence type="ECO:0000256" key="8">
    <source>
        <dbReference type="ARBA" id="ARBA00023118"/>
    </source>
</evidence>
<dbReference type="InterPro" id="IPR006935">
    <property type="entry name" value="Helicase/UvrB_N"/>
</dbReference>
<dbReference type="CDD" id="cd09641">
    <property type="entry name" value="Cas3''_I"/>
    <property type="match status" value="1"/>
</dbReference>
<keyword evidence="12" id="KW-1185">Reference proteome</keyword>
<dbReference type="Proteomes" id="UP000199079">
    <property type="component" value="Unassembled WGS sequence"/>
</dbReference>
<evidence type="ECO:0000259" key="10">
    <source>
        <dbReference type="PROSITE" id="PS51643"/>
    </source>
</evidence>
<reference evidence="12" key="1">
    <citation type="submission" date="2016-10" db="EMBL/GenBank/DDBJ databases">
        <authorList>
            <person name="Varghese N."/>
            <person name="Submissions S."/>
        </authorList>
    </citation>
    <scope>NUCLEOTIDE SEQUENCE [LARGE SCALE GENOMIC DNA]</scope>
    <source>
        <strain evidence="12">DC30,IBRC 10041,KCTC 4046</strain>
    </source>
</reference>
<proteinExistence type="inferred from homology"/>
<evidence type="ECO:0000256" key="5">
    <source>
        <dbReference type="ARBA" id="ARBA00022801"/>
    </source>
</evidence>
<dbReference type="CDD" id="cd17930">
    <property type="entry name" value="DEXHc_cas3"/>
    <property type="match status" value="1"/>
</dbReference>
<dbReference type="Pfam" id="PF04851">
    <property type="entry name" value="ResIII"/>
    <property type="match status" value="1"/>
</dbReference>
<dbReference type="InterPro" id="IPR054712">
    <property type="entry name" value="Cas3-like_dom"/>
</dbReference>
<comment type="similarity">
    <text evidence="2">In the central section; belongs to the CRISPR-associated helicase Cas3 family.</text>
</comment>
<evidence type="ECO:0000259" key="9">
    <source>
        <dbReference type="PROSITE" id="PS51192"/>
    </source>
</evidence>